<accession>A0ABD0KNQ6</accession>
<dbReference type="EMBL" id="JACVVK020000145">
    <property type="protein sequence ID" value="KAK7488865.1"/>
    <property type="molecule type" value="Genomic_DNA"/>
</dbReference>
<evidence type="ECO:0000313" key="2">
    <source>
        <dbReference type="EMBL" id="KAK7488865.1"/>
    </source>
</evidence>
<comment type="caution">
    <text evidence="2">The sequence shown here is derived from an EMBL/GenBank/DDBJ whole genome shotgun (WGS) entry which is preliminary data.</text>
</comment>
<sequence>MAMNGDAIDGPLQVSCRPPAGSQIASVSSLTIQRFTAASSYSTQGLAAATDNIEGGDARKLADLPGSSVSGSVSEMFVNFTLSSPSCSDQGVYKCIASYIERGGTLTNTTNDQRNFTINALPGNVTMTISPVTSNRNFHLYTRIELVCEGFIGGQDSGAEWHWWYNDYEDPKNYNYTDIRNDPSTTSMSLPCQRRQVSRLTRMVTLQDDGREYSCRVCRGGSCSNAPFITIGSINATGSEQKEHVRRSDIQAQDNPYYTQDRPDDSEPQANGDYLEPSAICRDSQFNPYDTLQEDYETLDKAELGHSSSYAELNEFSSSPDPNEYKNTGM</sequence>
<feature type="compositionally biased region" description="Basic and acidic residues" evidence="1">
    <location>
        <begin position="240"/>
        <end position="249"/>
    </location>
</feature>
<gene>
    <name evidence="2" type="ORF">BaRGS_00019822</name>
</gene>
<organism evidence="2 3">
    <name type="scientific">Batillaria attramentaria</name>
    <dbReference type="NCBI Taxonomy" id="370345"/>
    <lineage>
        <taxon>Eukaryota</taxon>
        <taxon>Metazoa</taxon>
        <taxon>Spiralia</taxon>
        <taxon>Lophotrochozoa</taxon>
        <taxon>Mollusca</taxon>
        <taxon>Gastropoda</taxon>
        <taxon>Caenogastropoda</taxon>
        <taxon>Sorbeoconcha</taxon>
        <taxon>Cerithioidea</taxon>
        <taxon>Batillariidae</taxon>
        <taxon>Batillaria</taxon>
    </lineage>
</organism>
<evidence type="ECO:0000256" key="1">
    <source>
        <dbReference type="SAM" id="MobiDB-lite"/>
    </source>
</evidence>
<evidence type="ECO:0008006" key="4">
    <source>
        <dbReference type="Google" id="ProtNLM"/>
    </source>
</evidence>
<dbReference type="AlphaFoldDB" id="A0ABD0KNQ6"/>
<name>A0ABD0KNQ6_9CAEN</name>
<evidence type="ECO:0000313" key="3">
    <source>
        <dbReference type="Proteomes" id="UP001519460"/>
    </source>
</evidence>
<dbReference type="Proteomes" id="UP001519460">
    <property type="component" value="Unassembled WGS sequence"/>
</dbReference>
<proteinExistence type="predicted"/>
<reference evidence="2 3" key="1">
    <citation type="journal article" date="2023" name="Sci. Data">
        <title>Genome assembly of the Korean intertidal mud-creeper Batillaria attramentaria.</title>
        <authorList>
            <person name="Patra A.K."/>
            <person name="Ho P.T."/>
            <person name="Jun S."/>
            <person name="Lee S.J."/>
            <person name="Kim Y."/>
            <person name="Won Y.J."/>
        </authorList>
    </citation>
    <scope>NUCLEOTIDE SEQUENCE [LARGE SCALE GENOMIC DNA]</scope>
    <source>
        <strain evidence="2">Wonlab-2016</strain>
    </source>
</reference>
<feature type="region of interest" description="Disordered" evidence="1">
    <location>
        <begin position="308"/>
        <end position="330"/>
    </location>
</feature>
<feature type="region of interest" description="Disordered" evidence="1">
    <location>
        <begin position="239"/>
        <end position="275"/>
    </location>
</feature>
<keyword evidence="3" id="KW-1185">Reference proteome</keyword>
<protein>
    <recommendedName>
        <fullName evidence="4">Ig-like domain-containing protein</fullName>
    </recommendedName>
</protein>